<evidence type="ECO:0000313" key="1">
    <source>
        <dbReference type="EMBL" id="CUH67095.1"/>
    </source>
</evidence>
<name>A0A0P1FGR3_9RHOB</name>
<protein>
    <recommendedName>
        <fullName evidence="5">Hpt domain protein</fullName>
    </recommendedName>
</protein>
<evidence type="ECO:0000313" key="2">
    <source>
        <dbReference type="EMBL" id="CUH71063.1"/>
    </source>
</evidence>
<dbReference type="AlphaFoldDB" id="A0A0P1FGR3"/>
<keyword evidence="3" id="KW-1185">Reference proteome</keyword>
<gene>
    <name evidence="1" type="ORF">TL5118_02043</name>
    <name evidence="2" type="ORF">TL5120_00843</name>
</gene>
<dbReference type="GO" id="GO:0000160">
    <property type="term" value="P:phosphorelay signal transduction system"/>
    <property type="evidence" value="ECO:0007669"/>
    <property type="project" value="InterPro"/>
</dbReference>
<evidence type="ECO:0000313" key="4">
    <source>
        <dbReference type="Proteomes" id="UP000051887"/>
    </source>
</evidence>
<sequence>MDEIIRLIPQERVKLNAHEVMQLYTDLGQHGAQDVLCRAMADLAQRLQRCEALFRKGETQQLRKQARGLAAVARQIGMASLAAVAGHLMEALDRGDPVAQAATLARLLRLGAQSLREIWDLQDLSV</sequence>
<dbReference type="InterPro" id="IPR036641">
    <property type="entry name" value="HPT_dom_sf"/>
</dbReference>
<dbReference type="EMBL" id="CYSB01000028">
    <property type="protein sequence ID" value="CUH67095.1"/>
    <property type="molecule type" value="Genomic_DNA"/>
</dbReference>
<dbReference type="SUPFAM" id="SSF47226">
    <property type="entry name" value="Histidine-containing phosphotransfer domain, HPT domain"/>
    <property type="match status" value="1"/>
</dbReference>
<dbReference type="EMBL" id="CYSC01000016">
    <property type="protein sequence ID" value="CUH71063.1"/>
    <property type="molecule type" value="Genomic_DNA"/>
</dbReference>
<dbReference type="RefSeq" id="WP_082626161.1">
    <property type="nucleotide sequence ID" value="NZ_CYSB01000028.1"/>
</dbReference>
<accession>A0A0P1FGR3</accession>
<reference evidence="2 4" key="1">
    <citation type="submission" date="2015-09" db="EMBL/GenBank/DDBJ databases">
        <authorList>
            <consortium name="Swine Surveillance"/>
        </authorList>
    </citation>
    <scope>NUCLEOTIDE SEQUENCE [LARGE SCALE GENOMIC DNA]</scope>
    <source>
        <strain evidence="2 4">5120</strain>
    </source>
</reference>
<proteinExistence type="predicted"/>
<dbReference type="Proteomes" id="UP000051086">
    <property type="component" value="Unassembled WGS sequence"/>
</dbReference>
<reference evidence="1 3" key="2">
    <citation type="submission" date="2015-09" db="EMBL/GenBank/DDBJ databases">
        <authorList>
            <person name="Rodrigo-Torres L."/>
            <person name="Arahal D.R."/>
        </authorList>
    </citation>
    <scope>NUCLEOTIDE SEQUENCE [LARGE SCALE GENOMIC DNA]</scope>
    <source>
        <strain evidence="1 3">CECT 5118</strain>
    </source>
</reference>
<dbReference type="OrthoDB" id="7873775at2"/>
<organism evidence="2 4">
    <name type="scientific">Thalassovita autumnalis</name>
    <dbReference type="NCBI Taxonomy" id="2072972"/>
    <lineage>
        <taxon>Bacteria</taxon>
        <taxon>Pseudomonadati</taxon>
        <taxon>Pseudomonadota</taxon>
        <taxon>Alphaproteobacteria</taxon>
        <taxon>Rhodobacterales</taxon>
        <taxon>Roseobacteraceae</taxon>
        <taxon>Thalassovita</taxon>
    </lineage>
</organism>
<evidence type="ECO:0000313" key="3">
    <source>
        <dbReference type="Proteomes" id="UP000051086"/>
    </source>
</evidence>
<dbReference type="Gene3D" id="1.20.120.160">
    <property type="entry name" value="HPT domain"/>
    <property type="match status" value="1"/>
</dbReference>
<dbReference type="Proteomes" id="UP000051887">
    <property type="component" value="Unassembled WGS sequence"/>
</dbReference>
<evidence type="ECO:0008006" key="5">
    <source>
        <dbReference type="Google" id="ProtNLM"/>
    </source>
</evidence>